<dbReference type="EMBL" id="ML992665">
    <property type="protein sequence ID" value="KAF2215810.1"/>
    <property type="molecule type" value="Genomic_DNA"/>
</dbReference>
<evidence type="ECO:0000313" key="2">
    <source>
        <dbReference type="EMBL" id="KAF2215810.1"/>
    </source>
</evidence>
<evidence type="ECO:0000313" key="3">
    <source>
        <dbReference type="Proteomes" id="UP000799539"/>
    </source>
</evidence>
<evidence type="ECO:0000256" key="1">
    <source>
        <dbReference type="SAM" id="MobiDB-lite"/>
    </source>
</evidence>
<feature type="region of interest" description="Disordered" evidence="1">
    <location>
        <begin position="1"/>
        <end position="93"/>
    </location>
</feature>
<sequence>MSSYSSSRPAQPRTPVRRCHAGTDATNVTQHHRFLSDFGKTYPTPPDSSPLQASNTRLDALVPVPLEPRKGEPRYTRKSKPSTPTKRGNSNNVAVFTPFHDIKRDIDDLIRKLPADVEDDATRGDEIVVERRQMRDSTRISLYLYSPSKNRSMPASNGLERTRTCSAKDHEPGVLHGADEGASQNIIVEHKPIPSLLGRARRKFRNIMLHIVPHGHSRNEMKRSSHVGISKMRRRQGPQHHVLEGTDGVIMSFEPNKARPIRLDQTPARVPNSVSRSRSLPVITANESLWRRRPEDMTSTLRKPLPTKQRPGTNSPSSIHEVKIEKVSIRSHARVQSQQVSIFDLTPLSRDIELRQAPISIKAAISLCVMAIAAGADFLVEEHQTRSRSKNKAVGYSRRRPFKWMPGSR</sequence>
<feature type="region of interest" description="Disordered" evidence="1">
    <location>
        <begin position="388"/>
        <end position="409"/>
    </location>
</feature>
<dbReference type="AlphaFoldDB" id="A0A6A6FR83"/>
<feature type="compositionally biased region" description="Polar residues" evidence="1">
    <location>
        <begin position="81"/>
        <end position="93"/>
    </location>
</feature>
<reference evidence="2" key="1">
    <citation type="journal article" date="2020" name="Stud. Mycol.">
        <title>101 Dothideomycetes genomes: a test case for predicting lifestyles and emergence of pathogens.</title>
        <authorList>
            <person name="Haridas S."/>
            <person name="Albert R."/>
            <person name="Binder M."/>
            <person name="Bloem J."/>
            <person name="Labutti K."/>
            <person name="Salamov A."/>
            <person name="Andreopoulos B."/>
            <person name="Baker S."/>
            <person name="Barry K."/>
            <person name="Bills G."/>
            <person name="Bluhm B."/>
            <person name="Cannon C."/>
            <person name="Castanera R."/>
            <person name="Culley D."/>
            <person name="Daum C."/>
            <person name="Ezra D."/>
            <person name="Gonzalez J."/>
            <person name="Henrissat B."/>
            <person name="Kuo A."/>
            <person name="Liang C."/>
            <person name="Lipzen A."/>
            <person name="Lutzoni F."/>
            <person name="Magnuson J."/>
            <person name="Mondo S."/>
            <person name="Nolan M."/>
            <person name="Ohm R."/>
            <person name="Pangilinan J."/>
            <person name="Park H.-J."/>
            <person name="Ramirez L."/>
            <person name="Alfaro M."/>
            <person name="Sun H."/>
            <person name="Tritt A."/>
            <person name="Yoshinaga Y."/>
            <person name="Zwiers L.-H."/>
            <person name="Turgeon B."/>
            <person name="Goodwin S."/>
            <person name="Spatafora J."/>
            <person name="Crous P."/>
            <person name="Grigoriev I."/>
        </authorList>
    </citation>
    <scope>NUCLEOTIDE SEQUENCE</scope>
    <source>
        <strain evidence="2">SCOH1-5</strain>
    </source>
</reference>
<dbReference type="OrthoDB" id="3643457at2759"/>
<name>A0A6A6FR83_9PEZI</name>
<organism evidence="2 3">
    <name type="scientific">Cercospora zeae-maydis SCOH1-5</name>
    <dbReference type="NCBI Taxonomy" id="717836"/>
    <lineage>
        <taxon>Eukaryota</taxon>
        <taxon>Fungi</taxon>
        <taxon>Dikarya</taxon>
        <taxon>Ascomycota</taxon>
        <taxon>Pezizomycotina</taxon>
        <taxon>Dothideomycetes</taxon>
        <taxon>Dothideomycetidae</taxon>
        <taxon>Mycosphaerellales</taxon>
        <taxon>Mycosphaerellaceae</taxon>
        <taxon>Cercospora</taxon>
    </lineage>
</organism>
<proteinExistence type="predicted"/>
<feature type="compositionally biased region" description="Basic residues" evidence="1">
    <location>
        <begin position="388"/>
        <end position="402"/>
    </location>
</feature>
<feature type="region of interest" description="Disordered" evidence="1">
    <location>
        <begin position="293"/>
        <end position="320"/>
    </location>
</feature>
<keyword evidence="3" id="KW-1185">Reference proteome</keyword>
<protein>
    <submittedName>
        <fullName evidence="2">Uncharacterized protein</fullName>
    </submittedName>
</protein>
<gene>
    <name evidence="2" type="ORF">CERZMDRAFT_81915</name>
</gene>
<accession>A0A6A6FR83</accession>
<dbReference type="Proteomes" id="UP000799539">
    <property type="component" value="Unassembled WGS sequence"/>
</dbReference>